<dbReference type="Proteomes" id="UP000288587">
    <property type="component" value="Unassembled WGS sequence"/>
</dbReference>
<evidence type="ECO:0000313" key="3">
    <source>
        <dbReference type="Proteomes" id="UP000288587"/>
    </source>
</evidence>
<keyword evidence="3" id="KW-1185">Reference proteome</keyword>
<organism evidence="2 3">
    <name type="scientific">Inhella crocodyli</name>
    <dbReference type="NCBI Taxonomy" id="2499851"/>
    <lineage>
        <taxon>Bacteria</taxon>
        <taxon>Pseudomonadati</taxon>
        <taxon>Pseudomonadota</taxon>
        <taxon>Betaproteobacteria</taxon>
        <taxon>Burkholderiales</taxon>
        <taxon>Sphaerotilaceae</taxon>
        <taxon>Inhella</taxon>
    </lineage>
</organism>
<accession>A0A3S2URD1</accession>
<proteinExistence type="predicted"/>
<dbReference type="OrthoDB" id="556502at2"/>
<gene>
    <name evidence="2" type="ORF">EOD73_16870</name>
</gene>
<sequence>MHARIQRPPGIPGPKDGRTRGLTGLVYRSVHGVTRLVGGSAEALLGLLPEAVAQGPRSPRHDAVVAALNGVLGDHLAATHNPLAQSMQLCSEGEPLVLSRAALAQRFPTPSAGVLVLLHGLCMNDRQWRRKGHDHGAQLAAALGLTPVYLRYNTGLPVADNGRQFAELMAKLLRVWPHPAPRVVLLAHSMGGLVARSAFHQAGRAPWTRRVSDLVFLGTPHFGAPLEKTGHGVDLLLDAAPYAAPLARLGRVRSAGITDLRHGLGPEVGLPPEVRCWAIAGTLGADPDALPPKLLGDGLVRLPSALGQHRDPSRRLPFPPERQWVAAGVGHLDLLCSKAVGNRVAAWLQAAAGEGAAPAA</sequence>
<dbReference type="InterPro" id="IPR029058">
    <property type="entry name" value="AB_hydrolase_fold"/>
</dbReference>
<dbReference type="GO" id="GO:0016788">
    <property type="term" value="F:hydrolase activity, acting on ester bonds"/>
    <property type="evidence" value="ECO:0007669"/>
    <property type="project" value="InterPro"/>
</dbReference>
<evidence type="ECO:0000313" key="2">
    <source>
        <dbReference type="EMBL" id="RVT82517.1"/>
    </source>
</evidence>
<keyword evidence="2" id="KW-0378">Hydrolase</keyword>
<dbReference type="SUPFAM" id="SSF53474">
    <property type="entry name" value="alpha/beta-Hydrolases"/>
    <property type="match status" value="1"/>
</dbReference>
<dbReference type="Gene3D" id="3.40.50.1820">
    <property type="entry name" value="alpha/beta hydrolase"/>
    <property type="match status" value="1"/>
</dbReference>
<dbReference type="Pfam" id="PF07819">
    <property type="entry name" value="PGAP1"/>
    <property type="match status" value="1"/>
</dbReference>
<protein>
    <submittedName>
        <fullName evidence="2">Alpha/beta hydrolase</fullName>
    </submittedName>
</protein>
<dbReference type="EMBL" id="SACM01000006">
    <property type="protein sequence ID" value="RVT82517.1"/>
    <property type="molecule type" value="Genomic_DNA"/>
</dbReference>
<evidence type="ECO:0000259" key="1">
    <source>
        <dbReference type="Pfam" id="PF07819"/>
    </source>
</evidence>
<feature type="domain" description="GPI inositol-deacylase PGAP1-like alpha/beta" evidence="1">
    <location>
        <begin position="177"/>
        <end position="234"/>
    </location>
</feature>
<dbReference type="AlphaFoldDB" id="A0A3S2URD1"/>
<reference evidence="2 3" key="1">
    <citation type="submission" date="2019-01" db="EMBL/GenBank/DDBJ databases">
        <authorList>
            <person name="Chen W.-M."/>
        </authorList>
    </citation>
    <scope>NUCLEOTIDE SEQUENCE [LARGE SCALE GENOMIC DNA]</scope>
    <source>
        <strain evidence="2 3">CCP-18</strain>
    </source>
</reference>
<name>A0A3S2URD1_9BURK</name>
<dbReference type="InterPro" id="IPR012908">
    <property type="entry name" value="PGAP1-ab_dom-like"/>
</dbReference>
<comment type="caution">
    <text evidence="2">The sequence shown here is derived from an EMBL/GenBank/DDBJ whole genome shotgun (WGS) entry which is preliminary data.</text>
</comment>